<dbReference type="Gene3D" id="3.10.290.10">
    <property type="entry name" value="RNA-binding S4 domain"/>
    <property type="match status" value="1"/>
</dbReference>
<keyword evidence="1" id="KW-0694">RNA-binding</keyword>
<reference evidence="3 4" key="1">
    <citation type="submission" date="2020-08" db="EMBL/GenBank/DDBJ databases">
        <title>Genomic Encyclopedia of Type Strains, Phase IV (KMG-IV): sequencing the most valuable type-strain genomes for metagenomic binning, comparative biology and taxonomic classification.</title>
        <authorList>
            <person name="Goeker M."/>
        </authorList>
    </citation>
    <scope>NUCLEOTIDE SEQUENCE [LARGE SCALE GENOMIC DNA]</scope>
    <source>
        <strain evidence="3 4">DSM 103737</strain>
    </source>
</reference>
<organism evidence="3 4">
    <name type="scientific">Chelatococcus caeni</name>
    <dbReference type="NCBI Taxonomy" id="1348468"/>
    <lineage>
        <taxon>Bacteria</taxon>
        <taxon>Pseudomonadati</taxon>
        <taxon>Pseudomonadota</taxon>
        <taxon>Alphaproteobacteria</taxon>
        <taxon>Hyphomicrobiales</taxon>
        <taxon>Chelatococcaceae</taxon>
        <taxon>Chelatococcus</taxon>
    </lineage>
</organism>
<dbReference type="InterPro" id="IPR002942">
    <property type="entry name" value="S4_RNA-bd"/>
</dbReference>
<accession>A0A840C5D6</accession>
<dbReference type="Pfam" id="PF01479">
    <property type="entry name" value="S4"/>
    <property type="match status" value="1"/>
</dbReference>
<dbReference type="SUPFAM" id="SSF55174">
    <property type="entry name" value="Alpha-L RNA-binding motif"/>
    <property type="match status" value="1"/>
</dbReference>
<dbReference type="Proteomes" id="UP000577362">
    <property type="component" value="Unassembled WGS sequence"/>
</dbReference>
<dbReference type="CDD" id="cd00165">
    <property type="entry name" value="S4"/>
    <property type="match status" value="1"/>
</dbReference>
<feature type="domain" description="RNA-binding S4" evidence="2">
    <location>
        <begin position="9"/>
        <end position="74"/>
    </location>
</feature>
<name>A0A840C5D6_9HYPH</name>
<dbReference type="AlphaFoldDB" id="A0A840C5D6"/>
<gene>
    <name evidence="3" type="ORF">GGR16_004269</name>
</gene>
<evidence type="ECO:0000259" key="2">
    <source>
        <dbReference type="SMART" id="SM00363"/>
    </source>
</evidence>
<dbReference type="SMART" id="SM00363">
    <property type="entry name" value="S4"/>
    <property type="match status" value="1"/>
</dbReference>
<evidence type="ECO:0000313" key="4">
    <source>
        <dbReference type="Proteomes" id="UP000577362"/>
    </source>
</evidence>
<dbReference type="GO" id="GO:0003723">
    <property type="term" value="F:RNA binding"/>
    <property type="evidence" value="ECO:0007669"/>
    <property type="project" value="UniProtKB-KW"/>
</dbReference>
<proteinExistence type="predicted"/>
<dbReference type="EMBL" id="JACIEN010000006">
    <property type="protein sequence ID" value="MBB4019222.1"/>
    <property type="molecule type" value="Genomic_DNA"/>
</dbReference>
<evidence type="ECO:0000313" key="3">
    <source>
        <dbReference type="EMBL" id="MBB4019222.1"/>
    </source>
</evidence>
<dbReference type="PROSITE" id="PS50889">
    <property type="entry name" value="S4"/>
    <property type="match status" value="1"/>
</dbReference>
<sequence length="98" mass="10829">MAEQEAERLRLDKWLWHARMAKSRTLAAKLVMAGHVRLNGRRMEDPARRIGKGDVLTIALAHGTFVVTVVALGTRRGPAAEARTLYVENLQDGPAPSE</sequence>
<keyword evidence="4" id="KW-1185">Reference proteome</keyword>
<evidence type="ECO:0000256" key="1">
    <source>
        <dbReference type="PROSITE-ProRule" id="PRU00182"/>
    </source>
</evidence>
<protein>
    <submittedName>
        <fullName evidence="3">Ribosome-associated heat shock protein Hsp15</fullName>
    </submittedName>
</protein>
<dbReference type="RefSeq" id="WP_019403776.1">
    <property type="nucleotide sequence ID" value="NZ_JACIEN010000006.1"/>
</dbReference>
<dbReference type="InterPro" id="IPR036986">
    <property type="entry name" value="S4_RNA-bd_sf"/>
</dbReference>
<comment type="caution">
    <text evidence="3">The sequence shown here is derived from an EMBL/GenBank/DDBJ whole genome shotgun (WGS) entry which is preliminary data.</text>
</comment>
<keyword evidence="3" id="KW-0346">Stress response</keyword>